<gene>
    <name evidence="7" type="ORF">DFP98_1344</name>
</gene>
<sequence>MNILIVDDEAQIRRWFETLLQRTGLDINVAGACGNGKEALEFCREHPVDLVITDIKMPVMDGLQLIRQLVERQPGVRSLILSSYDEFKYASEALKLGASEYILKAEVTVDGLREVIGKLQAQMAVERRREDEVHSLKSRLNENRYALRAIYFKELLKGQPAAMREFRDKMIWLDVPLSDKHPMLMTVSLDDYPSCLSEAKIRTPELLESAILNILDETVRGETGGGCSFLYEENLFVVACNADGFGGKSIRDKSLRCAHRLSNNLREFLRVPASVGISEPYPDLSALGRQLGEGMEALRRQRFYGKRNIVWFPDTKLTGFGEPSQTAYAIVSDIAYYVETGSYDEALRALHACMDNDLRAGELSESGFKAFGLELLYTVLQKVRKLDPQSETLARYQSFSPAEELNRLRTFEEVKAWLAGQVAELLREAKRLRPPYSEPIRQAFRYLAASYAEDISLQQVADHVHLNKTYLSELFKKETGISFNDYLTDVRIGKAKELIRAGEARMGALAELVGYPNASYFTKVFKKATGMTPLEYKMSANK</sequence>
<keyword evidence="1" id="KW-0805">Transcription regulation</keyword>
<accession>A0A3D9I8S6</accession>
<dbReference type="InterPro" id="IPR011006">
    <property type="entry name" value="CheY-like_superfamily"/>
</dbReference>
<dbReference type="EMBL" id="QRDZ01000034">
    <property type="protein sequence ID" value="RED58162.1"/>
    <property type="molecule type" value="Genomic_DNA"/>
</dbReference>
<dbReference type="Pfam" id="PF00072">
    <property type="entry name" value="Response_reg"/>
    <property type="match status" value="1"/>
</dbReference>
<keyword evidence="8" id="KW-1185">Reference proteome</keyword>
<dbReference type="Proteomes" id="UP000256977">
    <property type="component" value="Unassembled WGS sequence"/>
</dbReference>
<dbReference type="SUPFAM" id="SSF52172">
    <property type="entry name" value="CheY-like"/>
    <property type="match status" value="1"/>
</dbReference>
<dbReference type="OrthoDB" id="9794370at2"/>
<dbReference type="PROSITE" id="PS01124">
    <property type="entry name" value="HTH_ARAC_FAMILY_2"/>
    <property type="match status" value="1"/>
</dbReference>
<dbReference type="InterPro" id="IPR001789">
    <property type="entry name" value="Sig_transdc_resp-reg_receiver"/>
</dbReference>
<keyword evidence="2" id="KW-0238">DNA-binding</keyword>
<dbReference type="Gene3D" id="3.40.50.2300">
    <property type="match status" value="1"/>
</dbReference>
<dbReference type="GO" id="GO:0000160">
    <property type="term" value="P:phosphorelay signal transduction system"/>
    <property type="evidence" value="ECO:0007669"/>
    <property type="project" value="InterPro"/>
</dbReference>
<dbReference type="CDD" id="cd17536">
    <property type="entry name" value="REC_YesN-like"/>
    <property type="match status" value="1"/>
</dbReference>
<evidence type="ECO:0000256" key="2">
    <source>
        <dbReference type="ARBA" id="ARBA00023125"/>
    </source>
</evidence>
<evidence type="ECO:0000259" key="6">
    <source>
        <dbReference type="PROSITE" id="PS50110"/>
    </source>
</evidence>
<dbReference type="PROSITE" id="PS50110">
    <property type="entry name" value="RESPONSE_REGULATORY"/>
    <property type="match status" value="1"/>
</dbReference>
<evidence type="ECO:0000256" key="4">
    <source>
        <dbReference type="PROSITE-ProRule" id="PRU00169"/>
    </source>
</evidence>
<protein>
    <submittedName>
        <fullName evidence="7">Two-component system response regulator YesN</fullName>
    </submittedName>
</protein>
<keyword evidence="3" id="KW-0804">Transcription</keyword>
<evidence type="ECO:0000313" key="7">
    <source>
        <dbReference type="EMBL" id="RED58162.1"/>
    </source>
</evidence>
<reference evidence="7 8" key="1">
    <citation type="submission" date="2018-07" db="EMBL/GenBank/DDBJ databases">
        <title>Genomic Encyclopedia of Type Strains, Phase III (KMG-III): the genomes of soil and plant-associated and newly described type strains.</title>
        <authorList>
            <person name="Whitman W."/>
        </authorList>
    </citation>
    <scope>NUCLEOTIDE SEQUENCE [LARGE SCALE GENOMIC DNA]</scope>
    <source>
        <strain evidence="7 8">CECT 7287</strain>
    </source>
</reference>
<evidence type="ECO:0000256" key="1">
    <source>
        <dbReference type="ARBA" id="ARBA00023015"/>
    </source>
</evidence>
<dbReference type="PROSITE" id="PS00041">
    <property type="entry name" value="HTH_ARAC_FAMILY_1"/>
    <property type="match status" value="1"/>
</dbReference>
<dbReference type="RefSeq" id="WP_116064532.1">
    <property type="nucleotide sequence ID" value="NZ_QRDZ01000034.1"/>
</dbReference>
<dbReference type="SMART" id="SM00448">
    <property type="entry name" value="REC"/>
    <property type="match status" value="1"/>
</dbReference>
<evidence type="ECO:0000256" key="3">
    <source>
        <dbReference type="ARBA" id="ARBA00023163"/>
    </source>
</evidence>
<dbReference type="InterPro" id="IPR009057">
    <property type="entry name" value="Homeodomain-like_sf"/>
</dbReference>
<dbReference type="Pfam" id="PF12833">
    <property type="entry name" value="HTH_18"/>
    <property type="match status" value="1"/>
</dbReference>
<dbReference type="PANTHER" id="PTHR43280:SF28">
    <property type="entry name" value="HTH-TYPE TRANSCRIPTIONAL ACTIVATOR RHAS"/>
    <property type="match status" value="1"/>
</dbReference>
<organism evidence="7 8">
    <name type="scientific">Cohnella phaseoli</name>
    <dbReference type="NCBI Taxonomy" id="456490"/>
    <lineage>
        <taxon>Bacteria</taxon>
        <taxon>Bacillati</taxon>
        <taxon>Bacillota</taxon>
        <taxon>Bacilli</taxon>
        <taxon>Bacillales</taxon>
        <taxon>Paenibacillaceae</taxon>
        <taxon>Cohnella</taxon>
    </lineage>
</organism>
<evidence type="ECO:0000313" key="8">
    <source>
        <dbReference type="Proteomes" id="UP000256977"/>
    </source>
</evidence>
<feature type="modified residue" description="4-aspartylphosphate" evidence="4">
    <location>
        <position position="54"/>
    </location>
</feature>
<dbReference type="InterPro" id="IPR018062">
    <property type="entry name" value="HTH_AraC-typ_CS"/>
</dbReference>
<evidence type="ECO:0000259" key="5">
    <source>
        <dbReference type="PROSITE" id="PS01124"/>
    </source>
</evidence>
<dbReference type="GO" id="GO:0003700">
    <property type="term" value="F:DNA-binding transcription factor activity"/>
    <property type="evidence" value="ECO:0007669"/>
    <property type="project" value="InterPro"/>
</dbReference>
<keyword evidence="4" id="KW-0597">Phosphoprotein</keyword>
<proteinExistence type="predicted"/>
<dbReference type="PANTHER" id="PTHR43280">
    <property type="entry name" value="ARAC-FAMILY TRANSCRIPTIONAL REGULATOR"/>
    <property type="match status" value="1"/>
</dbReference>
<dbReference type="AlphaFoldDB" id="A0A3D9I8S6"/>
<feature type="domain" description="Response regulatory" evidence="6">
    <location>
        <begin position="2"/>
        <end position="119"/>
    </location>
</feature>
<dbReference type="SMART" id="SM00342">
    <property type="entry name" value="HTH_ARAC"/>
    <property type="match status" value="1"/>
</dbReference>
<name>A0A3D9I8S6_9BACL</name>
<comment type="caution">
    <text evidence="7">The sequence shown here is derived from an EMBL/GenBank/DDBJ whole genome shotgun (WGS) entry which is preliminary data.</text>
</comment>
<dbReference type="GO" id="GO:0043565">
    <property type="term" value="F:sequence-specific DNA binding"/>
    <property type="evidence" value="ECO:0007669"/>
    <property type="project" value="InterPro"/>
</dbReference>
<dbReference type="InterPro" id="IPR018060">
    <property type="entry name" value="HTH_AraC"/>
</dbReference>
<dbReference type="Gene3D" id="1.10.10.60">
    <property type="entry name" value="Homeodomain-like"/>
    <property type="match status" value="2"/>
</dbReference>
<feature type="domain" description="HTH araC/xylS-type" evidence="5">
    <location>
        <begin position="441"/>
        <end position="539"/>
    </location>
</feature>
<dbReference type="SUPFAM" id="SSF46689">
    <property type="entry name" value="Homeodomain-like"/>
    <property type="match status" value="2"/>
</dbReference>